<dbReference type="GO" id="GO:0005765">
    <property type="term" value="C:lysosomal membrane"/>
    <property type="evidence" value="ECO:0007669"/>
    <property type="project" value="UniProtKB-SubCell"/>
</dbReference>
<dbReference type="Proteomes" id="UP000515158">
    <property type="component" value="Unplaced"/>
</dbReference>
<feature type="transmembrane region" description="Helical" evidence="11">
    <location>
        <begin position="368"/>
        <end position="396"/>
    </location>
</feature>
<evidence type="ECO:0000256" key="9">
    <source>
        <dbReference type="ARBA" id="ARBA00024189"/>
    </source>
</evidence>
<evidence type="ECO:0000256" key="8">
    <source>
        <dbReference type="ARBA" id="ARBA00024176"/>
    </source>
</evidence>
<keyword evidence="7" id="KW-0458">Lysosome</keyword>
<feature type="chain" id="PRO_5027932079" evidence="12">
    <location>
        <begin position="29"/>
        <end position="410"/>
    </location>
</feature>
<evidence type="ECO:0000256" key="1">
    <source>
        <dbReference type="ARBA" id="ARBA00010599"/>
    </source>
</evidence>
<evidence type="ECO:0000313" key="13">
    <source>
        <dbReference type="Proteomes" id="UP000515158"/>
    </source>
</evidence>
<name>A0A6P8YUQ3_THRPL</name>
<keyword evidence="6" id="KW-0325">Glycoprotein</keyword>
<feature type="signal peptide" evidence="12">
    <location>
        <begin position="1"/>
        <end position="28"/>
    </location>
</feature>
<evidence type="ECO:0000256" key="4">
    <source>
        <dbReference type="ARBA" id="ARBA00022989"/>
    </source>
</evidence>
<evidence type="ECO:0000256" key="6">
    <source>
        <dbReference type="ARBA" id="ARBA00023180"/>
    </source>
</evidence>
<comment type="similarity">
    <text evidence="1">Belongs to the GLMP family.</text>
</comment>
<dbReference type="Pfam" id="PF15065">
    <property type="entry name" value="NCU-G1"/>
    <property type="match status" value="1"/>
</dbReference>
<gene>
    <name evidence="14" type="primary">LOC117645292</name>
</gene>
<dbReference type="KEGG" id="tpal:117645292"/>
<organism evidence="14">
    <name type="scientific">Thrips palmi</name>
    <name type="common">Melon thrips</name>
    <dbReference type="NCBI Taxonomy" id="161013"/>
    <lineage>
        <taxon>Eukaryota</taxon>
        <taxon>Metazoa</taxon>
        <taxon>Ecdysozoa</taxon>
        <taxon>Arthropoda</taxon>
        <taxon>Hexapoda</taxon>
        <taxon>Insecta</taxon>
        <taxon>Pterygota</taxon>
        <taxon>Neoptera</taxon>
        <taxon>Paraneoptera</taxon>
        <taxon>Thysanoptera</taxon>
        <taxon>Terebrantia</taxon>
        <taxon>Thripoidea</taxon>
        <taxon>Thripidae</taxon>
        <taxon>Thrips</taxon>
    </lineage>
</organism>
<keyword evidence="5 11" id="KW-0472">Membrane</keyword>
<keyword evidence="13" id="KW-1185">Reference proteome</keyword>
<evidence type="ECO:0000256" key="11">
    <source>
        <dbReference type="SAM" id="Phobius"/>
    </source>
</evidence>
<reference evidence="14" key="1">
    <citation type="submission" date="2025-08" db="UniProtKB">
        <authorList>
            <consortium name="RefSeq"/>
        </authorList>
    </citation>
    <scope>IDENTIFICATION</scope>
    <source>
        <tissue evidence="14">Total insect</tissue>
    </source>
</reference>
<protein>
    <submittedName>
        <fullName evidence="14">Glycosylated lysosomal membrane protein B-like</fullName>
    </submittedName>
</protein>
<dbReference type="InParanoid" id="A0A6P8YUQ3"/>
<dbReference type="AlphaFoldDB" id="A0A6P8YUQ3"/>
<keyword evidence="3 12" id="KW-0732">Signal</keyword>
<comment type="function">
    <text evidence="8">Required to protect lysosomal transporter MFSD1 from lysosomal proteolysis and for MFSD1 lysosomal localization.</text>
</comment>
<proteinExistence type="inferred from homology"/>
<keyword evidence="4 11" id="KW-1133">Transmembrane helix</keyword>
<evidence type="ECO:0000256" key="12">
    <source>
        <dbReference type="SAM" id="SignalP"/>
    </source>
</evidence>
<dbReference type="GeneID" id="117645292"/>
<evidence type="ECO:0000256" key="3">
    <source>
        <dbReference type="ARBA" id="ARBA00022729"/>
    </source>
</evidence>
<dbReference type="OrthoDB" id="6264340at2759"/>
<evidence type="ECO:0000313" key="14">
    <source>
        <dbReference type="RefSeq" id="XP_034241250.1"/>
    </source>
</evidence>
<comment type="subcellular location">
    <subcellularLocation>
        <location evidence="9">Lysosome membrane</location>
        <topology evidence="9">Single-pass type I membrane protein</topology>
        <orientation evidence="9">Lumenal side</orientation>
    </subcellularLocation>
</comment>
<comment type="subunit">
    <text evidence="10">Interacts (via lumenal domain) with lysosomal protein MFSD1; the interaction starts while both proteins are still in the endoplasmic reticulum and is required for stabilization of MFSD1 in lysosomes but has no direct effect on its targeting to lysosomes or transporter activity.</text>
</comment>
<evidence type="ECO:0000256" key="2">
    <source>
        <dbReference type="ARBA" id="ARBA00022692"/>
    </source>
</evidence>
<dbReference type="PANTHER" id="PTHR31981:SF1">
    <property type="entry name" value="GLYCOSYLATED LYSOSOMAL MEMBRANE PROTEIN"/>
    <property type="match status" value="1"/>
</dbReference>
<evidence type="ECO:0000256" key="7">
    <source>
        <dbReference type="ARBA" id="ARBA00023228"/>
    </source>
</evidence>
<dbReference type="PANTHER" id="PTHR31981">
    <property type="entry name" value="GLYCOSYLATED LYSOSOMAL MEMBRANE PROTEIN"/>
    <property type="match status" value="1"/>
</dbReference>
<dbReference type="RefSeq" id="XP_034241250.1">
    <property type="nucleotide sequence ID" value="XM_034385359.1"/>
</dbReference>
<keyword evidence="2 11" id="KW-0812">Transmembrane</keyword>
<evidence type="ECO:0000256" key="10">
    <source>
        <dbReference type="ARBA" id="ARBA00044960"/>
    </source>
</evidence>
<dbReference type="InterPro" id="IPR029382">
    <property type="entry name" value="NCU-G1"/>
</dbReference>
<accession>A0A6P8YUQ3</accession>
<evidence type="ECO:0000256" key="5">
    <source>
        <dbReference type="ARBA" id="ARBA00023136"/>
    </source>
</evidence>
<sequence>MAVPPPDRISASYLILFVFALLFSASSSQERQLTATKNPGCNENPRCNSSVEVVHVRADGPNDTMHYVWCFHSEPTVLVALTSHEANLSVSWQDFPNASSSVSFTSQPFYSFGVLMSQIYEFNDINDTGLLDPANNSNTYVNKIEMPEVWEMKMLQQNRDFVRLVMDGTWKKNSTSIKNGLIRVELETYRSTDHSPNLPHLLHSSNATLIELSIVNMVTSSGFENSRYAIELTMAANESSSGGIYSRSFKSLDDEHTPGVFTLVDLQTSASKQSGNGGYLQWRPVAYVADERDIINSTETAFYSVKNGSLLQCEGTLLAAFSGFDLNTSLLKAVNVSFGASDDGFYSATNKTIWTFTMGYGHPPDENFSLLIILVMSVCLGLPAVIIVLSGLYVALRRITYRKDDLLLSE</sequence>